<comment type="subcellular location">
    <subcellularLocation>
        <location evidence="1">Cell membrane</location>
        <topology evidence="1">Multi-pass membrane protein</topology>
    </subcellularLocation>
</comment>
<evidence type="ECO:0000256" key="5">
    <source>
        <dbReference type="ARBA" id="ARBA00023136"/>
    </source>
</evidence>
<dbReference type="CDD" id="cd13124">
    <property type="entry name" value="MATE_SpoVB_like"/>
    <property type="match status" value="1"/>
</dbReference>
<dbReference type="AlphaFoldDB" id="A0A6I3Q3X3"/>
<dbReference type="EMBL" id="WMZR01000001">
    <property type="protein sequence ID" value="MTS50010.1"/>
    <property type="molecule type" value="Genomic_DNA"/>
</dbReference>
<dbReference type="InterPro" id="IPR050833">
    <property type="entry name" value="Poly_Biosynth_Transport"/>
</dbReference>
<dbReference type="InterPro" id="IPR002797">
    <property type="entry name" value="Polysacc_synth"/>
</dbReference>
<feature type="transmembrane region" description="Helical" evidence="6">
    <location>
        <begin position="366"/>
        <end position="386"/>
    </location>
</feature>
<dbReference type="PANTHER" id="PTHR30250:SF24">
    <property type="entry name" value="STAGE V SPORULATION PROTEIN B"/>
    <property type="match status" value="1"/>
</dbReference>
<feature type="transmembrane region" description="Helical" evidence="6">
    <location>
        <begin position="521"/>
        <end position="548"/>
    </location>
</feature>
<feature type="transmembrane region" description="Helical" evidence="6">
    <location>
        <begin position="92"/>
        <end position="115"/>
    </location>
</feature>
<dbReference type="PIRSF" id="PIRSF038958">
    <property type="entry name" value="PG_synth_SpoVB"/>
    <property type="match status" value="1"/>
</dbReference>
<dbReference type="InterPro" id="IPR024923">
    <property type="entry name" value="PG_synth_SpoVB"/>
</dbReference>
<dbReference type="Proteomes" id="UP000449193">
    <property type="component" value="Unassembled WGS sequence"/>
</dbReference>
<organism evidence="8 10">
    <name type="scientific">Ruthenibacterium lactatiformans</name>
    <dbReference type="NCBI Taxonomy" id="1550024"/>
    <lineage>
        <taxon>Bacteria</taxon>
        <taxon>Bacillati</taxon>
        <taxon>Bacillota</taxon>
        <taxon>Clostridia</taxon>
        <taxon>Eubacteriales</taxon>
        <taxon>Oscillospiraceae</taxon>
        <taxon>Ruthenibacterium</taxon>
    </lineage>
</organism>
<evidence type="ECO:0000256" key="2">
    <source>
        <dbReference type="ARBA" id="ARBA00022475"/>
    </source>
</evidence>
<evidence type="ECO:0000313" key="7">
    <source>
        <dbReference type="EMBL" id="MST90483.1"/>
    </source>
</evidence>
<feature type="transmembrane region" description="Helical" evidence="6">
    <location>
        <begin position="398"/>
        <end position="414"/>
    </location>
</feature>
<protein>
    <submittedName>
        <fullName evidence="8">Oligosaccharide flippase family protein</fullName>
    </submittedName>
</protein>
<evidence type="ECO:0000313" key="9">
    <source>
        <dbReference type="Proteomes" id="UP000431913"/>
    </source>
</evidence>
<dbReference type="Proteomes" id="UP000431913">
    <property type="component" value="Unassembled WGS sequence"/>
</dbReference>
<accession>A0A6I3Q3X3</accession>
<dbReference type="GO" id="GO:0005886">
    <property type="term" value="C:plasma membrane"/>
    <property type="evidence" value="ECO:0007669"/>
    <property type="project" value="UniProtKB-SubCell"/>
</dbReference>
<feature type="transmembrane region" description="Helical" evidence="6">
    <location>
        <begin position="324"/>
        <end position="345"/>
    </location>
</feature>
<reference evidence="8 10" key="1">
    <citation type="journal article" date="2019" name="Nat. Med.">
        <title>A library of human gut bacterial isolates paired with longitudinal multiomics data enables mechanistic microbiome research.</title>
        <authorList>
            <person name="Poyet M."/>
            <person name="Groussin M."/>
            <person name="Gibbons S.M."/>
            <person name="Avila-Pacheco J."/>
            <person name="Jiang X."/>
            <person name="Kearney S.M."/>
            <person name="Perrotta A.R."/>
            <person name="Berdy B."/>
            <person name="Zhao S."/>
            <person name="Lieberman T.D."/>
            <person name="Swanson P.K."/>
            <person name="Smith M."/>
            <person name="Roesemann S."/>
            <person name="Alexander J.E."/>
            <person name="Rich S.A."/>
            <person name="Livny J."/>
            <person name="Vlamakis H."/>
            <person name="Clish C."/>
            <person name="Bullock K."/>
            <person name="Deik A."/>
            <person name="Scott J."/>
            <person name="Pierce K.A."/>
            <person name="Xavier R.J."/>
            <person name="Alm E.J."/>
        </authorList>
    </citation>
    <scope>NUCLEOTIDE SEQUENCE [LARGE SCALE GENOMIC DNA]</scope>
    <source>
        <strain evidence="8 10">BIOML-A7</strain>
    </source>
</reference>
<keyword evidence="4 6" id="KW-1133">Transmembrane helix</keyword>
<proteinExistence type="predicted"/>
<evidence type="ECO:0000313" key="8">
    <source>
        <dbReference type="EMBL" id="MTS50010.1"/>
    </source>
</evidence>
<gene>
    <name evidence="7" type="ORF">FYJ76_00800</name>
    <name evidence="8" type="ORF">GMD52_00445</name>
</gene>
<feature type="transmembrane region" description="Helical" evidence="6">
    <location>
        <begin position="490"/>
        <end position="509"/>
    </location>
</feature>
<feature type="transmembrane region" description="Helical" evidence="6">
    <location>
        <begin position="136"/>
        <end position="157"/>
    </location>
</feature>
<keyword evidence="2" id="KW-1003">Cell membrane</keyword>
<evidence type="ECO:0000256" key="6">
    <source>
        <dbReference type="SAM" id="Phobius"/>
    </source>
</evidence>
<name>A0A6I3Q3X3_9FIRM</name>
<evidence type="ECO:0000256" key="1">
    <source>
        <dbReference type="ARBA" id="ARBA00004651"/>
    </source>
</evidence>
<sequence>MFQVHVASPFQIPVYQYTGCPGKKAIRAAHTFPSGSVYIKKGKGRGRMARQSYLKNAAILTGTGLLLRAAGMFFRIYIAARIGAEGMGLYQLIYTVYTMAVTLATAGLSVAATRLSAELLATDDPANVRAAMRRTLALGLGLGAAAAALLFTGAGLAADWWLEDARAALSLRILAPSLPFMAVSACLRGFFMARRKVGPNSRAQIFEQVVRIGVVALLIDSAVPQGIGTACAAVVVGNTVSEAASWVYMEWCYRRELRDVPRNAKRPVQGLGRQLWDIIAPIAANQYMTSVLRTVENVMVPGCLALYTLSRETALSQYGALKGMAMPVIFFPFSFLATLSTLLLPEITEAHVQNRRAALEHLVNRVMLITLVLSFLAGGLFTQFAKEIGLVLYQSEEIGFYLSILGPLMPFMYMESMVDGILKGLGEQLSSFRYTALDSVVRIALIYLLLPRFGMQGFLFVMLVSNLLTSLLNLHRLLHVTGLRVQWLRWVIKPVFSFLCAGAACRFVLQPLTQRLGLPLLAWAVLGAVFTSVIYALFIWLTGCAGPGDFIVRRTRKKAGERDSSV</sequence>
<dbReference type="PANTHER" id="PTHR30250">
    <property type="entry name" value="PST FAMILY PREDICTED COLANIC ACID TRANSPORTER"/>
    <property type="match status" value="1"/>
</dbReference>
<keyword evidence="3 6" id="KW-0812">Transmembrane</keyword>
<evidence type="ECO:0000256" key="3">
    <source>
        <dbReference type="ARBA" id="ARBA00022692"/>
    </source>
</evidence>
<dbReference type="Pfam" id="PF01943">
    <property type="entry name" value="Polysacc_synt"/>
    <property type="match status" value="1"/>
</dbReference>
<evidence type="ECO:0000313" key="10">
    <source>
        <dbReference type="Proteomes" id="UP000449193"/>
    </source>
</evidence>
<comment type="caution">
    <text evidence="8">The sequence shown here is derived from an EMBL/GenBank/DDBJ whole genome shotgun (WGS) entry which is preliminary data.</text>
</comment>
<dbReference type="EMBL" id="VUNJ01000001">
    <property type="protein sequence ID" value="MST90483.1"/>
    <property type="molecule type" value="Genomic_DNA"/>
</dbReference>
<feature type="transmembrane region" description="Helical" evidence="6">
    <location>
        <begin position="57"/>
        <end position="80"/>
    </location>
</feature>
<evidence type="ECO:0000256" key="4">
    <source>
        <dbReference type="ARBA" id="ARBA00022989"/>
    </source>
</evidence>
<reference evidence="7 9" key="2">
    <citation type="submission" date="2019-08" db="EMBL/GenBank/DDBJ databases">
        <title>In-depth cultivation of the pig gut microbiome towards novel bacterial diversity and tailored functional studies.</title>
        <authorList>
            <person name="Wylensek D."/>
            <person name="Hitch T.C.A."/>
            <person name="Clavel T."/>
        </authorList>
    </citation>
    <scope>NUCLEOTIDE SEQUENCE [LARGE SCALE GENOMIC DNA]</scope>
    <source>
        <strain evidence="7 9">WCA3-601-WT-6J</strain>
    </source>
</reference>
<feature type="transmembrane region" description="Helical" evidence="6">
    <location>
        <begin position="212"/>
        <end position="236"/>
    </location>
</feature>
<feature type="transmembrane region" description="Helical" evidence="6">
    <location>
        <begin position="169"/>
        <end position="191"/>
    </location>
</feature>
<keyword evidence="5 6" id="KW-0472">Membrane</keyword>